<dbReference type="Gene3D" id="1.20.1260.30">
    <property type="match status" value="1"/>
</dbReference>
<dbReference type="PROSITE" id="PS00092">
    <property type="entry name" value="N6_MTASE"/>
    <property type="match status" value="1"/>
</dbReference>
<dbReference type="GO" id="GO:0009007">
    <property type="term" value="F:site-specific DNA-methyltransferase (adenine-specific) activity"/>
    <property type="evidence" value="ECO:0007669"/>
    <property type="project" value="UniProtKB-EC"/>
</dbReference>
<sequence>MAKNLENNQDFIKMSKQKLANKIWSAANELRSQLDVTEYDKIILGLIFYKYLSSKQTETLIDKNGDYQLCQKNDEKSNNNECYLYIEDLTKGENPDQIVDSLKENLGFYIPYEYLFSSWNKKEFRSKFDRNYIIESINHFNSEIENINQQNSLYKNIFDEFYLSIQKVKNEDSIKKVVRIIDEIPTKKQDYDVLGFIYQYLIGEFASTAGKKAGEFYTPLEAGILMSEIISFHLSKFTYDKDDLIRIYDPTAGSGSLLIRVAEKFQKHMNELHHDIRIKYIAQEILPTSFKTLSMNLIMHNIPPQLINIREADTLEDDWPTESNGDKKVKAIVANPPYSHLWKPDNKINDPRFQSYGLAPKSKADYAFLLHSLYHLDKDGIMAIVLPHGVLFRGGSEYEIRKSLIKKQKIDTIIGLPNNMFMGTGISTIIMILKENKTTDDIMFVDGSKLFSKDGNKNKLDRSHIIKISDVVNNRIEKDGFSRIVSLKEVEENDYNLNISRYIDNYDKDEIHDLYSTMYGGVSDQEISVLNPFWNKFIGLKEKLISKRPDGYNLLNLKNDDLVNTVKNDSYVKEFIKENKDIANLIIEFIKKNIPSYENINEINVYNFESNFEEFILNIKDNAFIEKYDIYQVAIEKFEIIKEDIEIIQNYQNDNISISEILIQEKNIENNKNGTLVNWDARLIGKEFIIEKFFVNELNEIKKLKYNIDSIESEIKETFESIDEEEKDLPIFKENGFDNKELSKQVAILKKDKYALDNLELADKLIHVYNLNNELKNLKDLLKINEFELLNASLEKYDSLDKTTFYDLLFYKWTNNITEKIIELVNKVIDSFINKIEKLFNKYLNTLNEINEEISKNESELVKLLADLKADEYDQKAINELITILGGNKNEQK</sequence>
<accession>A0A449AIW2</accession>
<dbReference type="REBASE" id="298552">
    <property type="entry name" value="M.Mcy10142ORF698P"/>
</dbReference>
<keyword evidence="3 11" id="KW-0489">Methyltransferase</keyword>
<evidence type="ECO:0000259" key="10">
    <source>
        <dbReference type="Pfam" id="PF12161"/>
    </source>
</evidence>
<dbReference type="GO" id="GO:0009307">
    <property type="term" value="P:DNA restriction-modification system"/>
    <property type="evidence" value="ECO:0007669"/>
    <property type="project" value="UniProtKB-KW"/>
</dbReference>
<dbReference type="InterPro" id="IPR002052">
    <property type="entry name" value="DNA_methylase_N6_adenine_CS"/>
</dbReference>
<reference evidence="11 12" key="1">
    <citation type="submission" date="2019-01" db="EMBL/GenBank/DDBJ databases">
        <authorList>
            <consortium name="Pathogen Informatics"/>
        </authorList>
    </citation>
    <scope>NUCLEOTIDE SEQUENCE [LARGE SCALE GENOMIC DNA]</scope>
    <source>
        <strain evidence="11 12">NCTC10142</strain>
        <plasmid evidence="12">13</plasmid>
    </source>
</reference>
<dbReference type="GO" id="GO:0003677">
    <property type="term" value="F:DNA binding"/>
    <property type="evidence" value="ECO:0007669"/>
    <property type="project" value="InterPro"/>
</dbReference>
<feature type="domain" description="N6 adenine-specific DNA methyltransferase N-terminal" evidence="10">
    <location>
        <begin position="19"/>
        <end position="180"/>
    </location>
</feature>
<evidence type="ECO:0000256" key="3">
    <source>
        <dbReference type="ARBA" id="ARBA00022603"/>
    </source>
</evidence>
<keyword evidence="11" id="KW-0614">Plasmid</keyword>
<dbReference type="RefSeq" id="WP_129720785.1">
    <property type="nucleotide sequence ID" value="NZ_LR214986.1"/>
</dbReference>
<evidence type="ECO:0000256" key="8">
    <source>
        <dbReference type="SAM" id="Coils"/>
    </source>
</evidence>
<evidence type="ECO:0000256" key="4">
    <source>
        <dbReference type="ARBA" id="ARBA00022679"/>
    </source>
</evidence>
<dbReference type="Proteomes" id="UP000289506">
    <property type="component" value="Plasmid 13"/>
</dbReference>
<dbReference type="SUPFAM" id="SSF53335">
    <property type="entry name" value="S-adenosyl-L-methionine-dependent methyltransferases"/>
    <property type="match status" value="1"/>
</dbReference>
<dbReference type="InterPro" id="IPR004546">
    <property type="entry name" value="Restrct_endonuc_T1M"/>
</dbReference>
<name>A0A449AIW2_9BACT</name>
<comment type="similarity">
    <text evidence="1">Belongs to the N(4)/N(6)-methyltransferase family.</text>
</comment>
<geneLocation type="plasmid" evidence="11 12">
    <name>13</name>
</geneLocation>
<evidence type="ECO:0000256" key="5">
    <source>
        <dbReference type="ARBA" id="ARBA00022691"/>
    </source>
</evidence>
<evidence type="ECO:0000313" key="12">
    <source>
        <dbReference type="Proteomes" id="UP000289506"/>
    </source>
</evidence>
<keyword evidence="4 11" id="KW-0808">Transferase</keyword>
<dbReference type="InterPro" id="IPR003356">
    <property type="entry name" value="DNA_methylase_A-5"/>
</dbReference>
<dbReference type="EC" id="2.1.1.72" evidence="2"/>
<dbReference type="EMBL" id="LR214986">
    <property type="protein sequence ID" value="VEU64931.1"/>
    <property type="molecule type" value="Genomic_DNA"/>
</dbReference>
<dbReference type="InterPro" id="IPR029063">
    <property type="entry name" value="SAM-dependent_MTases_sf"/>
</dbReference>
<evidence type="ECO:0000313" key="11">
    <source>
        <dbReference type="EMBL" id="VEU64931.1"/>
    </source>
</evidence>
<evidence type="ECO:0000256" key="2">
    <source>
        <dbReference type="ARBA" id="ARBA00011900"/>
    </source>
</evidence>
<dbReference type="PANTHER" id="PTHR42933:SF1">
    <property type="entry name" value="SITE-SPECIFIC DNA-METHYLTRANSFERASE (ADENINE-SPECIFIC)"/>
    <property type="match status" value="1"/>
</dbReference>
<keyword evidence="6" id="KW-0680">Restriction system</keyword>
<evidence type="ECO:0000256" key="1">
    <source>
        <dbReference type="ARBA" id="ARBA00006594"/>
    </source>
</evidence>
<dbReference type="NCBIfam" id="TIGR00497">
    <property type="entry name" value="hsdM"/>
    <property type="match status" value="1"/>
</dbReference>
<dbReference type="GO" id="GO:0008170">
    <property type="term" value="F:N-methyltransferase activity"/>
    <property type="evidence" value="ECO:0007669"/>
    <property type="project" value="InterPro"/>
</dbReference>
<dbReference type="InterPro" id="IPR038333">
    <property type="entry name" value="T1MK-like_N_sf"/>
</dbReference>
<dbReference type="Gene3D" id="3.40.50.150">
    <property type="entry name" value="Vaccinia Virus protein VP39"/>
    <property type="match status" value="1"/>
</dbReference>
<dbReference type="AlphaFoldDB" id="A0A449AIW2"/>
<protein>
    <recommendedName>
        <fullName evidence="2">site-specific DNA-methyltransferase (adenine-specific)</fullName>
        <ecNumber evidence="2">2.1.1.72</ecNumber>
    </recommendedName>
</protein>
<dbReference type="InterPro" id="IPR022749">
    <property type="entry name" value="D12N6_MeTrfase_N"/>
</dbReference>
<feature type="domain" description="DNA methylase adenine-specific" evidence="9">
    <location>
        <begin position="190"/>
        <end position="509"/>
    </location>
</feature>
<dbReference type="Pfam" id="PF02384">
    <property type="entry name" value="N6_Mtase"/>
    <property type="match status" value="1"/>
</dbReference>
<evidence type="ECO:0000259" key="9">
    <source>
        <dbReference type="Pfam" id="PF02384"/>
    </source>
</evidence>
<dbReference type="Pfam" id="PF12161">
    <property type="entry name" value="HsdM_N"/>
    <property type="match status" value="1"/>
</dbReference>
<evidence type="ECO:0000256" key="7">
    <source>
        <dbReference type="ARBA" id="ARBA00047942"/>
    </source>
</evidence>
<evidence type="ECO:0000256" key="6">
    <source>
        <dbReference type="ARBA" id="ARBA00022747"/>
    </source>
</evidence>
<proteinExistence type="inferred from homology"/>
<dbReference type="PANTHER" id="PTHR42933">
    <property type="entry name" value="SLR6095 PROTEIN"/>
    <property type="match status" value="1"/>
</dbReference>
<dbReference type="InterPro" id="IPR051537">
    <property type="entry name" value="DNA_Adenine_Mtase"/>
</dbReference>
<keyword evidence="8" id="KW-0175">Coiled coil</keyword>
<dbReference type="PRINTS" id="PR00507">
    <property type="entry name" value="N12N6MTFRASE"/>
</dbReference>
<gene>
    <name evidence="11" type="ORF">NCTC10142_00698</name>
</gene>
<comment type="catalytic activity">
    <reaction evidence="7">
        <text>a 2'-deoxyadenosine in DNA + S-adenosyl-L-methionine = an N(6)-methyl-2'-deoxyadenosine in DNA + S-adenosyl-L-homocysteine + H(+)</text>
        <dbReference type="Rhea" id="RHEA:15197"/>
        <dbReference type="Rhea" id="RHEA-COMP:12418"/>
        <dbReference type="Rhea" id="RHEA-COMP:12419"/>
        <dbReference type="ChEBI" id="CHEBI:15378"/>
        <dbReference type="ChEBI" id="CHEBI:57856"/>
        <dbReference type="ChEBI" id="CHEBI:59789"/>
        <dbReference type="ChEBI" id="CHEBI:90615"/>
        <dbReference type="ChEBI" id="CHEBI:90616"/>
        <dbReference type="EC" id="2.1.1.72"/>
    </reaction>
</comment>
<dbReference type="GO" id="GO:0032259">
    <property type="term" value="P:methylation"/>
    <property type="evidence" value="ECO:0007669"/>
    <property type="project" value="UniProtKB-KW"/>
</dbReference>
<organism evidence="11 12">
    <name type="scientific">Mycoplasmopsis cynos</name>
    <dbReference type="NCBI Taxonomy" id="171284"/>
    <lineage>
        <taxon>Bacteria</taxon>
        <taxon>Bacillati</taxon>
        <taxon>Mycoplasmatota</taxon>
        <taxon>Mycoplasmoidales</taxon>
        <taxon>Metamycoplasmataceae</taxon>
        <taxon>Mycoplasmopsis</taxon>
    </lineage>
</organism>
<feature type="coiled-coil region" evidence="8">
    <location>
        <begin position="833"/>
        <end position="867"/>
    </location>
</feature>
<keyword evidence="5" id="KW-0949">S-adenosyl-L-methionine</keyword>